<keyword evidence="4" id="KW-1185">Reference proteome</keyword>
<name>A0A8J2PIK0_9HEXA</name>
<dbReference type="InterPro" id="IPR001878">
    <property type="entry name" value="Znf_CCHC"/>
</dbReference>
<reference evidence="3" key="1">
    <citation type="submission" date="2021-06" db="EMBL/GenBank/DDBJ databases">
        <authorList>
            <person name="Hodson N. C."/>
            <person name="Mongue J. A."/>
            <person name="Jaron S. K."/>
        </authorList>
    </citation>
    <scope>NUCLEOTIDE SEQUENCE</scope>
</reference>
<comment type="caution">
    <text evidence="3">The sequence shown here is derived from an EMBL/GenBank/DDBJ whole genome shotgun (WGS) entry which is preliminary data.</text>
</comment>
<sequence length="253" mass="29518">MGDVSSTQNTHWLEYCVEDQAFPTFGIMEPRPNEGNAYVYFATLKEFADRVMELTWQQEDANLTKGFPIFQLCENEAAKKIIAGFSNFWKQQFHYEEGTTFSDILNAEDEYTDQEAAWIAQHHPAKPIVIKPCSIRLRSVVVLPDNRRNQEPLRSQLPNVLEEEEEDVDILLLMDEEPIPLPPTKDLLCFKCGHEGLIARECPNPRDKSVYTNRRAVDPHFDHKERLRKKRNNKAHRSRQRRIAAYVRANDVY</sequence>
<evidence type="ECO:0000256" key="1">
    <source>
        <dbReference type="PROSITE-ProRule" id="PRU00047"/>
    </source>
</evidence>
<protein>
    <recommendedName>
        <fullName evidence="2">CCHC-type domain-containing protein</fullName>
    </recommendedName>
</protein>
<evidence type="ECO:0000259" key="2">
    <source>
        <dbReference type="PROSITE" id="PS50158"/>
    </source>
</evidence>
<dbReference type="GO" id="GO:0003676">
    <property type="term" value="F:nucleic acid binding"/>
    <property type="evidence" value="ECO:0007669"/>
    <property type="project" value="InterPro"/>
</dbReference>
<dbReference type="AlphaFoldDB" id="A0A8J2PIK0"/>
<keyword evidence="1" id="KW-0479">Metal-binding</keyword>
<proteinExistence type="predicted"/>
<organism evidence="3 4">
    <name type="scientific">Allacma fusca</name>
    <dbReference type="NCBI Taxonomy" id="39272"/>
    <lineage>
        <taxon>Eukaryota</taxon>
        <taxon>Metazoa</taxon>
        <taxon>Ecdysozoa</taxon>
        <taxon>Arthropoda</taxon>
        <taxon>Hexapoda</taxon>
        <taxon>Collembola</taxon>
        <taxon>Symphypleona</taxon>
        <taxon>Sminthuridae</taxon>
        <taxon>Allacma</taxon>
    </lineage>
</organism>
<dbReference type="Proteomes" id="UP000708208">
    <property type="component" value="Unassembled WGS sequence"/>
</dbReference>
<feature type="domain" description="CCHC-type" evidence="2">
    <location>
        <begin position="189"/>
        <end position="204"/>
    </location>
</feature>
<dbReference type="GO" id="GO:0008270">
    <property type="term" value="F:zinc ion binding"/>
    <property type="evidence" value="ECO:0007669"/>
    <property type="project" value="UniProtKB-KW"/>
</dbReference>
<accession>A0A8J2PIK0</accession>
<dbReference type="PROSITE" id="PS50158">
    <property type="entry name" value="ZF_CCHC"/>
    <property type="match status" value="1"/>
</dbReference>
<dbReference type="EMBL" id="CAJVCH010528634">
    <property type="protein sequence ID" value="CAG7823169.1"/>
    <property type="molecule type" value="Genomic_DNA"/>
</dbReference>
<keyword evidence="1" id="KW-0862">Zinc</keyword>
<dbReference type="OrthoDB" id="115435at2759"/>
<keyword evidence="1" id="KW-0863">Zinc-finger</keyword>
<evidence type="ECO:0000313" key="3">
    <source>
        <dbReference type="EMBL" id="CAG7823169.1"/>
    </source>
</evidence>
<evidence type="ECO:0000313" key="4">
    <source>
        <dbReference type="Proteomes" id="UP000708208"/>
    </source>
</evidence>
<gene>
    <name evidence="3" type="ORF">AFUS01_LOCUS33400</name>
</gene>